<reference evidence="1 2" key="4">
    <citation type="journal article" date="2011" name="BMC Genomics">
        <title>RNA-Seq improves annotation of protein-coding genes in the cucumber genome.</title>
        <authorList>
            <person name="Li Z."/>
            <person name="Zhang Z."/>
            <person name="Yan P."/>
            <person name="Huang S."/>
            <person name="Fei Z."/>
            <person name="Lin K."/>
        </authorList>
    </citation>
    <scope>NUCLEOTIDE SEQUENCE [LARGE SCALE GENOMIC DNA]</scope>
    <source>
        <strain evidence="2">cv. 9930</strain>
        <tissue evidence="1">Leaf</tissue>
    </source>
</reference>
<reference evidence="1 2" key="1">
    <citation type="journal article" date="2009" name="Nat. Genet.">
        <title>The genome of the cucumber, Cucumis sativus L.</title>
        <authorList>
            <person name="Huang S."/>
            <person name="Li R."/>
            <person name="Zhang Z."/>
            <person name="Li L."/>
            <person name="Gu X."/>
            <person name="Fan W."/>
            <person name="Lucas W.J."/>
            <person name="Wang X."/>
            <person name="Xie B."/>
            <person name="Ni P."/>
            <person name="Ren Y."/>
            <person name="Zhu H."/>
            <person name="Li J."/>
            <person name="Lin K."/>
            <person name="Jin W."/>
            <person name="Fei Z."/>
            <person name="Li G."/>
            <person name="Staub J."/>
            <person name="Kilian A."/>
            <person name="van der Vossen E.A."/>
            <person name="Wu Y."/>
            <person name="Guo J."/>
            <person name="He J."/>
            <person name="Jia Z."/>
            <person name="Ren Y."/>
            <person name="Tian G."/>
            <person name="Lu Y."/>
            <person name="Ruan J."/>
            <person name="Qian W."/>
            <person name="Wang M."/>
            <person name="Huang Q."/>
            <person name="Li B."/>
            <person name="Xuan Z."/>
            <person name="Cao J."/>
            <person name="Asan"/>
            <person name="Wu Z."/>
            <person name="Zhang J."/>
            <person name="Cai Q."/>
            <person name="Bai Y."/>
            <person name="Zhao B."/>
            <person name="Han Y."/>
            <person name="Li Y."/>
            <person name="Li X."/>
            <person name="Wang S."/>
            <person name="Shi Q."/>
            <person name="Liu S."/>
            <person name="Cho W.K."/>
            <person name="Kim J.Y."/>
            <person name="Xu Y."/>
            <person name="Heller-Uszynska K."/>
            <person name="Miao H."/>
            <person name="Cheng Z."/>
            <person name="Zhang S."/>
            <person name="Wu J."/>
            <person name="Yang Y."/>
            <person name="Kang H."/>
            <person name="Li M."/>
            <person name="Liang H."/>
            <person name="Ren X."/>
            <person name="Shi Z."/>
            <person name="Wen M."/>
            <person name="Jian M."/>
            <person name="Yang H."/>
            <person name="Zhang G."/>
            <person name="Yang Z."/>
            <person name="Chen R."/>
            <person name="Liu S."/>
            <person name="Li J."/>
            <person name="Ma L."/>
            <person name="Liu H."/>
            <person name="Zhou Y."/>
            <person name="Zhao J."/>
            <person name="Fang X."/>
            <person name="Li G."/>
            <person name="Fang L."/>
            <person name="Li Y."/>
            <person name="Liu D."/>
            <person name="Zheng H."/>
            <person name="Zhang Y."/>
            <person name="Qin N."/>
            <person name="Li Z."/>
            <person name="Yang G."/>
            <person name="Yang S."/>
            <person name="Bolund L."/>
            <person name="Kristiansen K."/>
            <person name="Zheng H."/>
            <person name="Li S."/>
            <person name="Zhang X."/>
            <person name="Yang H."/>
            <person name="Wang J."/>
            <person name="Sun R."/>
            <person name="Zhang B."/>
            <person name="Jiang S."/>
            <person name="Wang J."/>
            <person name="Du Y."/>
            <person name="Li S."/>
        </authorList>
    </citation>
    <scope>NUCLEOTIDE SEQUENCE [LARGE SCALE GENOMIC DNA]</scope>
    <source>
        <strain evidence="2">cv. 9930</strain>
        <tissue evidence="1">Leaf</tissue>
    </source>
</reference>
<accession>A0ACB6HBU3</accession>
<reference evidence="1 2" key="3">
    <citation type="journal article" date="2010" name="BMC Genomics">
        <title>Transcriptome sequencing and comparative analysis of cucumber flowers with different sex types.</title>
        <authorList>
            <person name="Guo S."/>
            <person name="Zheng Y."/>
            <person name="Joung J.G."/>
            <person name="Liu S."/>
            <person name="Zhang Z."/>
            <person name="Crasta O.R."/>
            <person name="Sobral B.W."/>
            <person name="Xu Y."/>
            <person name="Huang S."/>
            <person name="Fei Z."/>
        </authorList>
    </citation>
    <scope>NUCLEOTIDE SEQUENCE [LARGE SCALE GENOMIC DNA]</scope>
    <source>
        <strain evidence="2">cv. 9930</strain>
        <tissue evidence="1">Leaf</tissue>
    </source>
</reference>
<reference evidence="1 2" key="5">
    <citation type="journal article" date="2019" name="Gigascience">
        <title>A chromosome-scale genome assembly of cucumber (Cucumis sativus L.).</title>
        <authorList>
            <person name="Li Q."/>
            <person name="Li H."/>
            <person name="Huang W."/>
            <person name="Xu Y."/>
            <person name="Zhou Q."/>
            <person name="Wang S."/>
            <person name="Ruan J."/>
            <person name="Huang S."/>
            <person name="Zhang Z."/>
        </authorList>
    </citation>
    <scope>NUCLEOTIDE SEQUENCE [LARGE SCALE GENOMIC DNA]</scope>
    <source>
        <strain evidence="2">cv. 9930</strain>
        <tissue evidence="1">Leaf</tissue>
    </source>
</reference>
<name>A0ACB6HBU3_CUCSA</name>
<reference evidence="1 2" key="2">
    <citation type="journal article" date="2009" name="PLoS ONE">
        <title>An integrated genetic and cytogenetic map of the cucumber genome.</title>
        <authorList>
            <person name="Ren Y."/>
            <person name="Zhang Z."/>
            <person name="Liu J."/>
            <person name="Staub J.E."/>
            <person name="Han Y."/>
            <person name="Cheng Z."/>
            <person name="Li X."/>
            <person name="Lu J."/>
            <person name="Miao H."/>
            <person name="Kang H."/>
            <person name="Xie B."/>
            <person name="Gu X."/>
            <person name="Wang X."/>
            <person name="Du Y."/>
            <person name="Jin W."/>
            <person name="Huang S."/>
        </authorList>
    </citation>
    <scope>NUCLEOTIDE SEQUENCE [LARGE SCALE GENOMIC DNA]</scope>
    <source>
        <strain evidence="2">cv. 9930</strain>
        <tissue evidence="1">Leaf</tissue>
    </source>
</reference>
<organism evidence="1 2">
    <name type="scientific">Cucumis sativus</name>
    <name type="common">Cucumber</name>
    <dbReference type="NCBI Taxonomy" id="3659"/>
    <lineage>
        <taxon>Eukaryota</taxon>
        <taxon>Viridiplantae</taxon>
        <taxon>Streptophyta</taxon>
        <taxon>Embryophyta</taxon>
        <taxon>Tracheophyta</taxon>
        <taxon>Spermatophyta</taxon>
        <taxon>Magnoliopsida</taxon>
        <taxon>eudicotyledons</taxon>
        <taxon>Gunneridae</taxon>
        <taxon>Pentapetalae</taxon>
        <taxon>rosids</taxon>
        <taxon>fabids</taxon>
        <taxon>Cucurbitales</taxon>
        <taxon>Cucurbitaceae</taxon>
        <taxon>Benincaseae</taxon>
        <taxon>Cucumis</taxon>
    </lineage>
</organism>
<sequence length="100" mass="11827">MKKEKGEGRTRVSNRLLELLELLVPKNHQQRRFLYEYLQRRSEDPMVEGSESKHGSPKSSKKKGRNGHPKEETVVKKKSRIKSLVAKRKFVRPTREEEKE</sequence>
<protein>
    <submittedName>
        <fullName evidence="1">Uncharacterized protein</fullName>
    </submittedName>
</protein>
<comment type="caution">
    <text evidence="1">The sequence shown here is derived from an EMBL/GenBank/DDBJ whole genome shotgun (WGS) entry which is preliminary data.</text>
</comment>
<evidence type="ECO:0000313" key="1">
    <source>
        <dbReference type="EMBL" id="KAE8637398.1"/>
    </source>
</evidence>
<dbReference type="EMBL" id="ACHR03000039">
    <property type="protein sequence ID" value="KAE8637398.1"/>
    <property type="molecule type" value="Genomic_DNA"/>
</dbReference>
<evidence type="ECO:0000313" key="2">
    <source>
        <dbReference type="Proteomes" id="UP000029981"/>
    </source>
</evidence>
<dbReference type="Proteomes" id="UP000029981">
    <property type="component" value="Unassembled WGS sequence"/>
</dbReference>
<proteinExistence type="predicted"/>
<gene>
    <name evidence="1" type="ORF">Csa_023375</name>
</gene>
<keyword evidence="2" id="KW-1185">Reference proteome</keyword>